<dbReference type="GO" id="GO:0003723">
    <property type="term" value="F:RNA binding"/>
    <property type="evidence" value="ECO:0007669"/>
    <property type="project" value="InterPro"/>
</dbReference>
<evidence type="ECO:0000313" key="1">
    <source>
        <dbReference type="Proteomes" id="UP000095281"/>
    </source>
</evidence>
<proteinExistence type="predicted"/>
<dbReference type="InterPro" id="IPR040002">
    <property type="entry name" value="Sm-like_LSM3"/>
</dbReference>
<evidence type="ECO:0000313" key="2">
    <source>
        <dbReference type="WBParaSite" id="MhA1_Contig108.frz3.gene36"/>
    </source>
</evidence>
<dbReference type="AlphaFoldDB" id="A0A1I8AXX7"/>
<accession>A0A1I8AXX7</accession>
<dbReference type="SUPFAM" id="SSF50182">
    <property type="entry name" value="Sm-like ribonucleoproteins"/>
    <property type="match status" value="1"/>
</dbReference>
<keyword evidence="1" id="KW-1185">Reference proteome</keyword>
<name>A0A1I8AXX7_MELHA</name>
<organism evidence="1 2">
    <name type="scientific">Meloidogyne hapla</name>
    <name type="common">Root-knot nematode worm</name>
    <dbReference type="NCBI Taxonomy" id="6305"/>
    <lineage>
        <taxon>Eukaryota</taxon>
        <taxon>Metazoa</taxon>
        <taxon>Ecdysozoa</taxon>
        <taxon>Nematoda</taxon>
        <taxon>Chromadorea</taxon>
        <taxon>Rhabditida</taxon>
        <taxon>Tylenchina</taxon>
        <taxon>Tylenchomorpha</taxon>
        <taxon>Tylenchoidea</taxon>
        <taxon>Meloidogynidae</taxon>
        <taxon>Meloidogyninae</taxon>
        <taxon>Meloidogyne</taxon>
    </lineage>
</organism>
<dbReference type="PANTHER" id="PTHR13110">
    <property type="entry name" value="U6 SNRNA-ASSOCIATED SM-LIKE PROTEIN LSM3"/>
    <property type="match status" value="1"/>
</dbReference>
<dbReference type="Proteomes" id="UP000095281">
    <property type="component" value="Unplaced"/>
</dbReference>
<protein>
    <submittedName>
        <fullName evidence="2">LSM domain-containing protein</fullName>
    </submittedName>
</protein>
<dbReference type="OMA" id="PMLLVWR"/>
<dbReference type="Gene3D" id="2.30.30.100">
    <property type="match status" value="1"/>
</dbReference>
<reference evidence="2" key="1">
    <citation type="submission" date="2016-11" db="UniProtKB">
        <authorList>
            <consortium name="WormBaseParasite"/>
        </authorList>
    </citation>
    <scope>IDENTIFICATION</scope>
</reference>
<dbReference type="WBParaSite" id="MhA1_Contig108.frz3.gene36">
    <property type="protein sequence ID" value="MhA1_Contig108.frz3.gene36"/>
    <property type="gene ID" value="MhA1_Contig108.frz3.gene36"/>
</dbReference>
<sequence>MEGVAVEEPLDLIRLSLNERILSDVEETVTVTETDEESFEEIYKSTKRQIPMLFVRGDGVILVSPPTKFIP</sequence>
<dbReference type="InterPro" id="IPR010920">
    <property type="entry name" value="LSM_dom_sf"/>
</dbReference>